<dbReference type="InterPro" id="IPR008969">
    <property type="entry name" value="CarboxyPept-like_regulatory"/>
</dbReference>
<dbReference type="SUPFAM" id="SSF49464">
    <property type="entry name" value="Carboxypeptidase regulatory domain-like"/>
    <property type="match status" value="1"/>
</dbReference>
<keyword evidence="3 7" id="KW-1134">Transmembrane beta strand</keyword>
<accession>A0A1G7ZC55</accession>
<dbReference type="SUPFAM" id="SSF56935">
    <property type="entry name" value="Porins"/>
    <property type="match status" value="1"/>
</dbReference>
<evidence type="ECO:0000313" key="13">
    <source>
        <dbReference type="Proteomes" id="UP000183670"/>
    </source>
</evidence>
<organism evidence="11 12">
    <name type="scientific">Bacteroides ovatus</name>
    <dbReference type="NCBI Taxonomy" id="28116"/>
    <lineage>
        <taxon>Bacteria</taxon>
        <taxon>Pseudomonadati</taxon>
        <taxon>Bacteroidota</taxon>
        <taxon>Bacteroidia</taxon>
        <taxon>Bacteroidales</taxon>
        <taxon>Bacteroidaceae</taxon>
        <taxon>Bacteroides</taxon>
    </lineage>
</organism>
<evidence type="ECO:0000259" key="9">
    <source>
        <dbReference type="Pfam" id="PF07715"/>
    </source>
</evidence>
<dbReference type="Pfam" id="PF07715">
    <property type="entry name" value="Plug"/>
    <property type="match status" value="1"/>
</dbReference>
<reference evidence="12 13" key="1">
    <citation type="submission" date="2016-10" db="EMBL/GenBank/DDBJ databases">
        <authorList>
            <person name="de Groot N.N."/>
        </authorList>
    </citation>
    <scope>NUCLEOTIDE SEQUENCE [LARGE SCALE GENOMIC DNA]</scope>
    <source>
        <strain evidence="10 13">NLAE-zl-C500</strain>
        <strain evidence="11 12">NLAE-zl-C57</strain>
    </source>
</reference>
<keyword evidence="5 7" id="KW-0472">Membrane</keyword>
<evidence type="ECO:0000256" key="2">
    <source>
        <dbReference type="ARBA" id="ARBA00022448"/>
    </source>
</evidence>
<evidence type="ECO:0000256" key="3">
    <source>
        <dbReference type="ARBA" id="ARBA00022452"/>
    </source>
</evidence>
<dbReference type="Gene3D" id="2.170.130.10">
    <property type="entry name" value="TonB-dependent receptor, plug domain"/>
    <property type="match status" value="1"/>
</dbReference>
<evidence type="ECO:0000313" key="12">
    <source>
        <dbReference type="Proteomes" id="UP000181870"/>
    </source>
</evidence>
<gene>
    <name evidence="10" type="ORF">SAMN05192581_102729</name>
    <name evidence="11" type="ORF">SAMN05192582_100126</name>
</gene>
<dbReference type="InterPro" id="IPR037066">
    <property type="entry name" value="Plug_dom_sf"/>
</dbReference>
<dbReference type="InterPro" id="IPR039426">
    <property type="entry name" value="TonB-dep_rcpt-like"/>
</dbReference>
<feature type="chain" id="PRO_5010470566" evidence="8">
    <location>
        <begin position="25"/>
        <end position="986"/>
    </location>
</feature>
<dbReference type="InterPro" id="IPR023996">
    <property type="entry name" value="TonB-dep_OMP_SusC/RagA"/>
</dbReference>
<dbReference type="AlphaFoldDB" id="A0A1G7ZC55"/>
<dbReference type="Gene3D" id="2.60.40.1120">
    <property type="entry name" value="Carboxypeptidase-like, regulatory domain"/>
    <property type="match status" value="1"/>
</dbReference>
<evidence type="ECO:0000256" key="8">
    <source>
        <dbReference type="SAM" id="SignalP"/>
    </source>
</evidence>
<keyword evidence="4 7" id="KW-0812">Transmembrane</keyword>
<dbReference type="Proteomes" id="UP000183670">
    <property type="component" value="Unassembled WGS sequence"/>
</dbReference>
<dbReference type="FunFam" id="2.60.40.1120:FF:000003">
    <property type="entry name" value="Outer membrane protein Omp121"/>
    <property type="match status" value="1"/>
</dbReference>
<evidence type="ECO:0000256" key="5">
    <source>
        <dbReference type="ARBA" id="ARBA00023136"/>
    </source>
</evidence>
<evidence type="ECO:0000313" key="10">
    <source>
        <dbReference type="EMBL" id="SDB77768.1"/>
    </source>
</evidence>
<comment type="subcellular location">
    <subcellularLocation>
        <location evidence="1 7">Cell outer membrane</location>
        <topology evidence="1 7">Multi-pass membrane protein</topology>
    </subcellularLocation>
</comment>
<dbReference type="EMBL" id="FMYE01000027">
    <property type="protein sequence ID" value="SDB77768.1"/>
    <property type="molecule type" value="Genomic_DNA"/>
</dbReference>
<dbReference type="EMBL" id="FNDO01000001">
    <property type="protein sequence ID" value="SDH06343.1"/>
    <property type="molecule type" value="Genomic_DNA"/>
</dbReference>
<comment type="similarity">
    <text evidence="7">Belongs to the TonB-dependent receptor family.</text>
</comment>
<dbReference type="Pfam" id="PF13715">
    <property type="entry name" value="CarbopepD_reg_2"/>
    <property type="match status" value="1"/>
</dbReference>
<dbReference type="RefSeq" id="WP_074558685.1">
    <property type="nucleotide sequence ID" value="NZ_FMYE01000027.1"/>
</dbReference>
<protein>
    <submittedName>
        <fullName evidence="11">TonB-linked outer membrane protein, SusC/RagA family</fullName>
    </submittedName>
</protein>
<evidence type="ECO:0000256" key="1">
    <source>
        <dbReference type="ARBA" id="ARBA00004571"/>
    </source>
</evidence>
<feature type="signal peptide" evidence="8">
    <location>
        <begin position="1"/>
        <end position="24"/>
    </location>
</feature>
<dbReference type="Proteomes" id="UP000181870">
    <property type="component" value="Unassembled WGS sequence"/>
</dbReference>
<keyword evidence="8" id="KW-0732">Signal</keyword>
<dbReference type="Gene3D" id="2.40.170.20">
    <property type="entry name" value="TonB-dependent receptor, beta-barrel domain"/>
    <property type="match status" value="1"/>
</dbReference>
<evidence type="ECO:0000256" key="6">
    <source>
        <dbReference type="ARBA" id="ARBA00023237"/>
    </source>
</evidence>
<dbReference type="GO" id="GO:0009279">
    <property type="term" value="C:cell outer membrane"/>
    <property type="evidence" value="ECO:0007669"/>
    <property type="project" value="UniProtKB-SubCell"/>
</dbReference>
<evidence type="ECO:0000256" key="4">
    <source>
        <dbReference type="ARBA" id="ARBA00022692"/>
    </source>
</evidence>
<dbReference type="NCBIfam" id="TIGR04056">
    <property type="entry name" value="OMP_RagA_SusC"/>
    <property type="match status" value="1"/>
</dbReference>
<feature type="domain" description="TonB-dependent receptor plug" evidence="9">
    <location>
        <begin position="119"/>
        <end position="224"/>
    </location>
</feature>
<name>A0A1G7ZC55_BACOV</name>
<evidence type="ECO:0000256" key="7">
    <source>
        <dbReference type="PROSITE-ProRule" id="PRU01360"/>
    </source>
</evidence>
<dbReference type="NCBIfam" id="TIGR04057">
    <property type="entry name" value="SusC_RagA_signa"/>
    <property type="match status" value="1"/>
</dbReference>
<evidence type="ECO:0000313" key="11">
    <source>
        <dbReference type="EMBL" id="SDH06343.1"/>
    </source>
</evidence>
<dbReference type="InterPro" id="IPR036942">
    <property type="entry name" value="Beta-barrel_TonB_sf"/>
</dbReference>
<keyword evidence="6 7" id="KW-0998">Cell outer membrane</keyword>
<dbReference type="InterPro" id="IPR012910">
    <property type="entry name" value="Plug_dom"/>
</dbReference>
<dbReference type="InterPro" id="IPR023997">
    <property type="entry name" value="TonB-dep_OMP_SusC/RagA_CS"/>
</dbReference>
<keyword evidence="2 7" id="KW-0813">Transport</keyword>
<proteinExistence type="inferred from homology"/>
<dbReference type="PROSITE" id="PS52016">
    <property type="entry name" value="TONB_DEPENDENT_REC_3"/>
    <property type="match status" value="1"/>
</dbReference>
<sequence>MDNLRKTLGCLLLFLFAAVTSTYAQVAKQYSGTVTDADSNEPVIGVNVTLKDAQTGTVTDLSGKFSISAPVGSTLLFSYIGYMTKEVKLGTNTSLKITMQEDQNQLSEVVVIGYGVVKKSDITGAVASVSSKQFKDQPVKRVEDILQGRTAGVAVTSVNGLPGGTVKVRVRGTTSLNTSNDPLYVIDGIMSGGLDVNPADIQSIEVLKDASATAIYGSRGANGVVLVTTKKGVEGKVQIYADVAIGVSNILKKYDLLNAYEYATALKEYNGISFADDEMEAYKNGSKGIDWQNLMLQTGISQDYKLGISGGTAKNKYLISANVLNMTAMTITTKYQRAQLRINLDNELTKWLTLSTKINASRTHSHNGGIDIMNFLNYSPTMEMKDPVTGVYNMDPYNSVNGNPYGARVANYGDSYVYALNTNMDLTFKIMKGLTLSVQGAANYSHVPSYSFTSSLAKPGQISGMENASRMNLFWQNTNNVTYNTSFGDHHLTATAVFEASGAEGRNLKLTGSDLANEFVGYWNAKNAKTRDGENGYSAEAIVSGLGRIMYNYKGKYMLTGTFRADGSSKFQKKNKWGYFPSAAVAWDVAKENFMSKQNIVQQLKLRASFGVVGNQSIGAYTTLGMLAPTNYDGYGSDAIHTGYWTGNLATPDVTWESTYQYNIGLDASVLDGRLSFTAEWFRKDTKDLLLRKPAPQYNGGGSFWVNQGEVRNSGVEFTITATPLTDKDIFGWETSLNASYLKNKIIDLAGSDFIVGENYTSIGGGPIQIKKVGYPIGSFYLYEWANFNDQGANLYKHQSNGSLTTNPGADDLVTKGQAEPNWTFGWNNTFTWKNWTLNLFINAALGQDRLNVSRYAMGSMTGVYRFISLSDAYYKSWDKVANKADAVYASHKNSDNRNYPDSDFWLEDASFVKLKNISLTYNIPKKITKVADIQLSVSAQNLFTLTKYTGMDPEVYSESDYGFNGVDMGSYPVPRTFTFGMKLNF</sequence>